<sequence length="182" mass="20836">MSVLTRRLRLPPSCSFTRAYATRIPERPPYRAPDPLINNPDATYTKLEGDLTFIHRPPPTAPSPWSYTTSPASPLLQAPAPVAGALPPSLREAAEDFPRMSDADIEKMRALRVENPEYYSRSRLAKMFNCSTNFVATMAPTRISDRKKILRKRDAEHAEARSKWGVKRSYFEAARKKRREFW</sequence>
<dbReference type="PANTHER" id="PTHR28266:SF1">
    <property type="entry name" value="LARGE RIBOSOMAL SUBUNIT PROTEIN ML58"/>
    <property type="match status" value="1"/>
</dbReference>
<accession>S8E0V5</accession>
<dbReference type="InParanoid" id="S8E0V5"/>
<keyword evidence="2" id="KW-1185">Reference proteome</keyword>
<dbReference type="AlphaFoldDB" id="S8E0V5"/>
<dbReference type="HOGENOM" id="CLU_100683_0_0_1"/>
<evidence type="ECO:0000313" key="1">
    <source>
        <dbReference type="EMBL" id="EPS98417.1"/>
    </source>
</evidence>
<dbReference type="GO" id="GO:0003735">
    <property type="term" value="F:structural constituent of ribosome"/>
    <property type="evidence" value="ECO:0007669"/>
    <property type="project" value="TreeGrafter"/>
</dbReference>
<dbReference type="OrthoDB" id="6021263at2759"/>
<organism evidence="1 2">
    <name type="scientific">Fomitopsis schrenkii</name>
    <name type="common">Brown rot fungus</name>
    <dbReference type="NCBI Taxonomy" id="2126942"/>
    <lineage>
        <taxon>Eukaryota</taxon>
        <taxon>Fungi</taxon>
        <taxon>Dikarya</taxon>
        <taxon>Basidiomycota</taxon>
        <taxon>Agaricomycotina</taxon>
        <taxon>Agaricomycetes</taxon>
        <taxon>Polyporales</taxon>
        <taxon>Fomitopsis</taxon>
    </lineage>
</organism>
<gene>
    <name evidence="1" type="ORF">FOMPIDRAFT_1165338</name>
</gene>
<dbReference type="STRING" id="743788.S8E0V5"/>
<dbReference type="Proteomes" id="UP000015241">
    <property type="component" value="Unassembled WGS sequence"/>
</dbReference>
<name>S8E0V5_FOMSC</name>
<reference evidence="1 2" key="1">
    <citation type="journal article" date="2012" name="Science">
        <title>The Paleozoic origin of enzymatic lignin decomposition reconstructed from 31 fungal genomes.</title>
        <authorList>
            <person name="Floudas D."/>
            <person name="Binder M."/>
            <person name="Riley R."/>
            <person name="Barry K."/>
            <person name="Blanchette R.A."/>
            <person name="Henrissat B."/>
            <person name="Martinez A.T."/>
            <person name="Otillar R."/>
            <person name="Spatafora J.W."/>
            <person name="Yadav J.S."/>
            <person name="Aerts A."/>
            <person name="Benoit I."/>
            <person name="Boyd A."/>
            <person name="Carlson A."/>
            <person name="Copeland A."/>
            <person name="Coutinho P.M."/>
            <person name="de Vries R.P."/>
            <person name="Ferreira P."/>
            <person name="Findley K."/>
            <person name="Foster B."/>
            <person name="Gaskell J."/>
            <person name="Glotzer D."/>
            <person name="Gorecki P."/>
            <person name="Heitman J."/>
            <person name="Hesse C."/>
            <person name="Hori C."/>
            <person name="Igarashi K."/>
            <person name="Jurgens J.A."/>
            <person name="Kallen N."/>
            <person name="Kersten P."/>
            <person name="Kohler A."/>
            <person name="Kuees U."/>
            <person name="Kumar T.K.A."/>
            <person name="Kuo A."/>
            <person name="LaButti K."/>
            <person name="Larrondo L.F."/>
            <person name="Lindquist E."/>
            <person name="Ling A."/>
            <person name="Lombard V."/>
            <person name="Lucas S."/>
            <person name="Lundell T."/>
            <person name="Martin R."/>
            <person name="McLaughlin D.J."/>
            <person name="Morgenstern I."/>
            <person name="Morin E."/>
            <person name="Murat C."/>
            <person name="Nagy L.G."/>
            <person name="Nolan M."/>
            <person name="Ohm R.A."/>
            <person name="Patyshakuliyeva A."/>
            <person name="Rokas A."/>
            <person name="Ruiz-Duenas F.J."/>
            <person name="Sabat G."/>
            <person name="Salamov A."/>
            <person name="Samejima M."/>
            <person name="Schmutz J."/>
            <person name="Slot J.C."/>
            <person name="St John F."/>
            <person name="Stenlid J."/>
            <person name="Sun H."/>
            <person name="Sun S."/>
            <person name="Syed K."/>
            <person name="Tsang A."/>
            <person name="Wiebenga A."/>
            <person name="Young D."/>
            <person name="Pisabarro A."/>
            <person name="Eastwood D.C."/>
            <person name="Martin F."/>
            <person name="Cullen D."/>
            <person name="Grigoriev I.V."/>
            <person name="Hibbett D.S."/>
        </authorList>
    </citation>
    <scope>NUCLEOTIDE SEQUENCE</scope>
    <source>
        <strain evidence="2">FP-58527</strain>
    </source>
</reference>
<dbReference type="Pfam" id="PF12824">
    <property type="entry name" value="MRP-L20"/>
    <property type="match status" value="1"/>
</dbReference>
<dbReference type="GO" id="GO:0005762">
    <property type="term" value="C:mitochondrial large ribosomal subunit"/>
    <property type="evidence" value="ECO:0007669"/>
    <property type="project" value="TreeGrafter"/>
</dbReference>
<evidence type="ECO:0000313" key="2">
    <source>
        <dbReference type="Proteomes" id="UP000015241"/>
    </source>
</evidence>
<dbReference type="EMBL" id="KE504165">
    <property type="protein sequence ID" value="EPS98417.1"/>
    <property type="molecule type" value="Genomic_DNA"/>
</dbReference>
<protein>
    <recommendedName>
        <fullName evidence="3">Mitochondrial ribosomal protein subunit L20</fullName>
    </recommendedName>
</protein>
<dbReference type="InterPro" id="IPR024388">
    <property type="entry name" value="Ribosomal_mL58"/>
</dbReference>
<evidence type="ECO:0008006" key="3">
    <source>
        <dbReference type="Google" id="ProtNLM"/>
    </source>
</evidence>
<dbReference type="PANTHER" id="PTHR28266">
    <property type="entry name" value="54S RIBOSOMAL PROTEIN L20, MITOCHONDRIAL"/>
    <property type="match status" value="1"/>
</dbReference>
<proteinExistence type="predicted"/>
<dbReference type="eggNOG" id="ENOG502S0A4">
    <property type="taxonomic scope" value="Eukaryota"/>
</dbReference>